<dbReference type="EMBL" id="CADCVA010000074">
    <property type="protein sequence ID" value="CAA9407363.1"/>
    <property type="molecule type" value="Genomic_DNA"/>
</dbReference>
<protein>
    <submittedName>
        <fullName evidence="1">Uncharacterized protein</fullName>
    </submittedName>
</protein>
<reference evidence="1" key="1">
    <citation type="submission" date="2020-02" db="EMBL/GenBank/DDBJ databases">
        <authorList>
            <person name="Meier V. D."/>
        </authorList>
    </citation>
    <scope>NUCLEOTIDE SEQUENCE</scope>
    <source>
        <strain evidence="1">AVDCRST_MAG82</strain>
    </source>
</reference>
<sequence>MHGIQRTRKAHGPVEQGVGVTRIVVRYSDGRTMYFVPDAGRTAFSEDDMLELKKILAQTSSTSEWAEINTRLGF</sequence>
<proteinExistence type="predicted"/>
<accession>A0A6J4P8E5</accession>
<organism evidence="1">
    <name type="scientific">uncultured Rubrobacteraceae bacterium</name>
    <dbReference type="NCBI Taxonomy" id="349277"/>
    <lineage>
        <taxon>Bacteria</taxon>
        <taxon>Bacillati</taxon>
        <taxon>Actinomycetota</taxon>
        <taxon>Rubrobacteria</taxon>
        <taxon>Rubrobacterales</taxon>
        <taxon>Rubrobacteraceae</taxon>
        <taxon>environmental samples</taxon>
    </lineage>
</organism>
<gene>
    <name evidence="1" type="ORF">AVDCRST_MAG82-563</name>
</gene>
<name>A0A6J4P8E5_9ACTN</name>
<dbReference type="AlphaFoldDB" id="A0A6J4P8E5"/>
<evidence type="ECO:0000313" key="1">
    <source>
        <dbReference type="EMBL" id="CAA9407363.1"/>
    </source>
</evidence>